<dbReference type="eggNOG" id="ENOG5032EI5">
    <property type="taxonomic scope" value="Bacteria"/>
</dbReference>
<dbReference type="HOGENOM" id="CLU_1609725_0_0_7"/>
<evidence type="ECO:0000313" key="2">
    <source>
        <dbReference type="Proteomes" id="UP000001880"/>
    </source>
</evidence>
<dbReference type="KEGG" id="hoh:Hoch_2626"/>
<dbReference type="OrthoDB" id="5507535at2"/>
<dbReference type="AlphaFoldDB" id="D0LLY1"/>
<dbReference type="STRING" id="502025.Hoch_2626"/>
<dbReference type="Proteomes" id="UP000001880">
    <property type="component" value="Chromosome"/>
</dbReference>
<accession>D0LLY1</accession>
<reference evidence="1 2" key="1">
    <citation type="journal article" date="2010" name="Stand. Genomic Sci.">
        <title>Complete genome sequence of Haliangium ochraceum type strain (SMP-2).</title>
        <authorList>
            <consortium name="US DOE Joint Genome Institute (JGI-PGF)"/>
            <person name="Ivanova N."/>
            <person name="Daum C."/>
            <person name="Lang E."/>
            <person name="Abt B."/>
            <person name="Kopitz M."/>
            <person name="Saunders E."/>
            <person name="Lapidus A."/>
            <person name="Lucas S."/>
            <person name="Glavina Del Rio T."/>
            <person name="Nolan M."/>
            <person name="Tice H."/>
            <person name="Copeland A."/>
            <person name="Cheng J.F."/>
            <person name="Chen F."/>
            <person name="Bruce D."/>
            <person name="Goodwin L."/>
            <person name="Pitluck S."/>
            <person name="Mavromatis K."/>
            <person name="Pati A."/>
            <person name="Mikhailova N."/>
            <person name="Chen A."/>
            <person name="Palaniappan K."/>
            <person name="Land M."/>
            <person name="Hauser L."/>
            <person name="Chang Y.J."/>
            <person name="Jeffries C.D."/>
            <person name="Detter J.C."/>
            <person name="Brettin T."/>
            <person name="Rohde M."/>
            <person name="Goker M."/>
            <person name="Bristow J."/>
            <person name="Markowitz V."/>
            <person name="Eisen J.A."/>
            <person name="Hugenholtz P."/>
            <person name="Kyrpides N.C."/>
            <person name="Klenk H.P."/>
        </authorList>
    </citation>
    <scope>NUCLEOTIDE SEQUENCE [LARGE SCALE GENOMIC DNA]</scope>
    <source>
        <strain evidence="2">DSM 14365 / CIP 107738 / JCM 11303 / AJ 13395 / SMP-2</strain>
    </source>
</reference>
<keyword evidence="2" id="KW-1185">Reference proteome</keyword>
<protein>
    <submittedName>
        <fullName evidence="1">Uncharacterized protein</fullName>
    </submittedName>
</protein>
<dbReference type="RefSeq" id="WP_012827767.1">
    <property type="nucleotide sequence ID" value="NC_013440.1"/>
</dbReference>
<dbReference type="EMBL" id="CP001804">
    <property type="protein sequence ID" value="ACY15159.1"/>
    <property type="molecule type" value="Genomic_DNA"/>
</dbReference>
<organism evidence="1 2">
    <name type="scientific">Haliangium ochraceum (strain DSM 14365 / JCM 11303 / SMP-2)</name>
    <dbReference type="NCBI Taxonomy" id="502025"/>
    <lineage>
        <taxon>Bacteria</taxon>
        <taxon>Pseudomonadati</taxon>
        <taxon>Myxococcota</taxon>
        <taxon>Polyangia</taxon>
        <taxon>Haliangiales</taxon>
        <taxon>Kofleriaceae</taxon>
        <taxon>Haliangium</taxon>
    </lineage>
</organism>
<sequence>MNDLATSFVISEEQKRSFAGMYVLKKMDLKPKEGGITMELHPPTEMAVLADVMQQLMYDEYVSINQRKKRYDITKRGLEYIGLLIDEAERYIDEFDDEEAEDMVEELRERNIDVLRVRFLWGWYQGEFDDLTLFQERRGMRPVERLWPIFLMSDEFYANLALDVPGYGQD</sequence>
<evidence type="ECO:0000313" key="1">
    <source>
        <dbReference type="EMBL" id="ACY15159.1"/>
    </source>
</evidence>
<gene>
    <name evidence="1" type="ordered locus">Hoch_2626</name>
</gene>
<name>D0LLY1_HALO1</name>
<proteinExistence type="predicted"/>